<reference evidence="2" key="1">
    <citation type="submission" date="2022-11" db="EMBL/GenBank/DDBJ databases">
        <title>Genome Resource of Sclerotinia nivalis Strain SnTB1, a Plant Pathogen Isolated from American Ginseng.</title>
        <authorList>
            <person name="Fan S."/>
        </authorList>
    </citation>
    <scope>NUCLEOTIDE SEQUENCE</scope>
    <source>
        <strain evidence="2">SnTB1</strain>
    </source>
</reference>
<dbReference type="Gene3D" id="1.25.40.10">
    <property type="entry name" value="Tetratricopeptide repeat domain"/>
    <property type="match status" value="1"/>
</dbReference>
<sequence>MISLSHLLTGVWCLPLHVTTKRKYQESANLRPDSYASLGNLSAACFEVGNYAQCIIEARKALELLQKINGNGDAAFVEKFQQRIKRAELNSYESSELKQQQTRLQILETLPRYRPTFATTGEYCTVGNDKPTSLFDLTIGKYGPVSNGVSFLFGGIGDARNLLRTIAGIAELEKKHHLKQKRCHLTMIDVSRNTLTRDLIILCYWKNCLALKRHL</sequence>
<keyword evidence="3" id="KW-1185">Reference proteome</keyword>
<dbReference type="AlphaFoldDB" id="A0A9X0AM44"/>
<dbReference type="SUPFAM" id="SSF48452">
    <property type="entry name" value="TPR-like"/>
    <property type="match status" value="1"/>
</dbReference>
<name>A0A9X0AM44_9HELO</name>
<dbReference type="EMBL" id="JAPEIS010000006">
    <property type="protein sequence ID" value="KAJ8065185.1"/>
    <property type="molecule type" value="Genomic_DNA"/>
</dbReference>
<dbReference type="OrthoDB" id="2423701at2759"/>
<organism evidence="2 3">
    <name type="scientific">Sclerotinia nivalis</name>
    <dbReference type="NCBI Taxonomy" id="352851"/>
    <lineage>
        <taxon>Eukaryota</taxon>
        <taxon>Fungi</taxon>
        <taxon>Dikarya</taxon>
        <taxon>Ascomycota</taxon>
        <taxon>Pezizomycotina</taxon>
        <taxon>Leotiomycetes</taxon>
        <taxon>Helotiales</taxon>
        <taxon>Sclerotiniaceae</taxon>
        <taxon>Sclerotinia</taxon>
    </lineage>
</organism>
<comment type="caution">
    <text evidence="2">The sequence shown here is derived from an EMBL/GenBank/DDBJ whole genome shotgun (WGS) entry which is preliminary data.</text>
</comment>
<dbReference type="InterPro" id="IPR027974">
    <property type="entry name" value="DUF4470"/>
</dbReference>
<evidence type="ECO:0000259" key="1">
    <source>
        <dbReference type="Pfam" id="PF14737"/>
    </source>
</evidence>
<dbReference type="InterPro" id="IPR011990">
    <property type="entry name" value="TPR-like_helical_dom_sf"/>
</dbReference>
<accession>A0A9X0AM44</accession>
<evidence type="ECO:0000313" key="3">
    <source>
        <dbReference type="Proteomes" id="UP001152300"/>
    </source>
</evidence>
<gene>
    <name evidence="2" type="ORF">OCU04_005897</name>
</gene>
<dbReference type="Pfam" id="PF14737">
    <property type="entry name" value="DUF4470"/>
    <property type="match status" value="1"/>
</dbReference>
<proteinExistence type="predicted"/>
<protein>
    <recommendedName>
        <fullName evidence="1">DUF4470 domain-containing protein</fullName>
    </recommendedName>
</protein>
<evidence type="ECO:0000313" key="2">
    <source>
        <dbReference type="EMBL" id="KAJ8065185.1"/>
    </source>
</evidence>
<dbReference type="Proteomes" id="UP001152300">
    <property type="component" value="Unassembled WGS sequence"/>
</dbReference>
<feature type="domain" description="DUF4470" evidence="1">
    <location>
        <begin position="126"/>
        <end position="202"/>
    </location>
</feature>